<dbReference type="AlphaFoldDB" id="A6IZ10"/>
<protein>
    <submittedName>
        <fullName evidence="2">RCG51228</fullName>
    </submittedName>
</protein>
<evidence type="ECO:0000256" key="1">
    <source>
        <dbReference type="SAM" id="MobiDB-lite"/>
    </source>
</evidence>
<feature type="non-terminal residue" evidence="2">
    <location>
        <position position="84"/>
    </location>
</feature>
<feature type="compositionally biased region" description="Polar residues" evidence="1">
    <location>
        <begin position="7"/>
        <end position="20"/>
    </location>
</feature>
<gene>
    <name evidence="2" type="ORF">rCG_51228</name>
</gene>
<evidence type="ECO:0000313" key="3">
    <source>
        <dbReference type="Proteomes" id="UP000234681"/>
    </source>
</evidence>
<feature type="region of interest" description="Disordered" evidence="1">
    <location>
        <begin position="1"/>
        <end position="25"/>
    </location>
</feature>
<dbReference type="EMBL" id="CH473972">
    <property type="protein sequence ID" value="EDL92489.1"/>
    <property type="molecule type" value="Genomic_DNA"/>
</dbReference>
<evidence type="ECO:0000313" key="2">
    <source>
        <dbReference type="EMBL" id="EDL92489.1"/>
    </source>
</evidence>
<proteinExistence type="predicted"/>
<organism evidence="2 3">
    <name type="scientific">Rattus norvegicus</name>
    <name type="common">Rat</name>
    <dbReference type="NCBI Taxonomy" id="10116"/>
    <lineage>
        <taxon>Eukaryota</taxon>
        <taxon>Metazoa</taxon>
        <taxon>Chordata</taxon>
        <taxon>Craniata</taxon>
        <taxon>Vertebrata</taxon>
        <taxon>Euteleostomi</taxon>
        <taxon>Mammalia</taxon>
        <taxon>Eutheria</taxon>
        <taxon>Euarchontoglires</taxon>
        <taxon>Glires</taxon>
        <taxon>Rodentia</taxon>
        <taxon>Myomorpha</taxon>
        <taxon>Muroidea</taxon>
        <taxon>Muridae</taxon>
        <taxon>Murinae</taxon>
        <taxon>Rattus</taxon>
    </lineage>
</organism>
<dbReference type="Proteomes" id="UP000234681">
    <property type="component" value="Chromosome 19"/>
</dbReference>
<reference evidence="3" key="1">
    <citation type="submission" date="2005-09" db="EMBL/GenBank/DDBJ databases">
        <authorList>
            <person name="Mural R.J."/>
            <person name="Li P.W."/>
            <person name="Adams M.D."/>
            <person name="Amanatides P.G."/>
            <person name="Baden-Tillson H."/>
            <person name="Barnstead M."/>
            <person name="Chin S.H."/>
            <person name="Dew I."/>
            <person name="Evans C.A."/>
            <person name="Ferriera S."/>
            <person name="Flanigan M."/>
            <person name="Fosler C."/>
            <person name="Glodek A."/>
            <person name="Gu Z."/>
            <person name="Holt R.A."/>
            <person name="Jennings D."/>
            <person name="Kraft C.L."/>
            <person name="Lu F."/>
            <person name="Nguyen T."/>
            <person name="Nusskern D.R."/>
            <person name="Pfannkoch C.M."/>
            <person name="Sitter C."/>
            <person name="Sutton G.G."/>
            <person name="Venter J.C."/>
            <person name="Wang Z."/>
            <person name="Woodage T."/>
            <person name="Zheng X.H."/>
            <person name="Zhong F."/>
        </authorList>
    </citation>
    <scope>NUCLEOTIDE SEQUENCE [LARGE SCALE GENOMIC DNA]</scope>
    <source>
        <strain>BN</strain>
        <strain evidence="3">Sprague-Dawley</strain>
    </source>
</reference>
<sequence length="84" mass="8954">MGHGLTATRSQSPPLSTLKPTSKPEKSIRCFKTANIFRAMARKDGQGALLSLLAHALGPSAGWFPVVHLLTVHQASFQVSQSVS</sequence>
<name>A6IZ10_RAT</name>
<accession>A6IZ10</accession>